<feature type="transmembrane region" description="Helical" evidence="10">
    <location>
        <begin position="60"/>
        <end position="82"/>
    </location>
</feature>
<feature type="transmembrane region" description="Helical" evidence="10">
    <location>
        <begin position="222"/>
        <end position="244"/>
    </location>
</feature>
<dbReference type="PANTHER" id="PTHR23112">
    <property type="entry name" value="G PROTEIN-COUPLED RECEPTOR 157-RELATED"/>
    <property type="match status" value="1"/>
</dbReference>
<comment type="subcellular location">
    <subcellularLocation>
        <location evidence="1">Membrane</location>
        <topology evidence="1">Multi-pass membrane protein</topology>
    </subcellularLocation>
</comment>
<protein>
    <submittedName>
        <fullName evidence="11">G-protein-coupled receptor family protein</fullName>
    </submittedName>
</protein>
<sequence>MVLLLAAKYNNHLGVEKYYKYYHIISWGVPFVLISVLFILRIVKHADCLTYSELYPHLLFFIPLVGCFIYNIVVSVLVTRSLKRQGVSKRIMFDDSDSDDDDSVSSDDEGSSFSSSSVLLSWIPFLNKKSSSTQDIPSNISNHNRNNNNNRPNNNNNNNRTHSIPSKSSSSSTSTKNIIQPIPKNNKVIKKNNNNHKIIVSNSIEDIRYLDESTPKLVRTSIYYLMSFAICWIWPMIVVFFLTLETKNPLQFIFLTLSYIWVPLQGFLNALIYGLHDILWSRLKDRVRSHWGDITIISPSTLDPMQSKPLIDSFYEDEDGDEDKFIFKHQYDHSDFGDIESPTIDTTSIKYSIN</sequence>
<dbReference type="OrthoDB" id="100006at2759"/>
<evidence type="ECO:0000313" key="11">
    <source>
        <dbReference type="EMBL" id="EGG16026.1"/>
    </source>
</evidence>
<evidence type="ECO:0000256" key="6">
    <source>
        <dbReference type="ARBA" id="ARBA00023136"/>
    </source>
</evidence>
<dbReference type="SUPFAM" id="SSF81321">
    <property type="entry name" value="Family A G protein-coupled receptor-like"/>
    <property type="match status" value="1"/>
</dbReference>
<dbReference type="GeneID" id="14867923"/>
<gene>
    <name evidence="11" type="primary">crlG</name>
    <name evidence="11" type="ORF">DFA_09698</name>
</gene>
<feature type="region of interest" description="Disordered" evidence="9">
    <location>
        <begin position="131"/>
        <end position="189"/>
    </location>
</feature>
<reference evidence="12" key="1">
    <citation type="journal article" date="2011" name="Genome Res.">
        <title>Phylogeny-wide analysis of social amoeba genomes highlights ancient origins for complex intercellular communication.</title>
        <authorList>
            <person name="Heidel A.J."/>
            <person name="Lawal H.M."/>
            <person name="Felder M."/>
            <person name="Schilde C."/>
            <person name="Helps N.R."/>
            <person name="Tunggal B."/>
            <person name="Rivero F."/>
            <person name="John U."/>
            <person name="Schleicher M."/>
            <person name="Eichinger L."/>
            <person name="Platzer M."/>
            <person name="Noegel A.A."/>
            <person name="Schaap P."/>
            <person name="Gloeckner G."/>
        </authorList>
    </citation>
    <scope>NUCLEOTIDE SEQUENCE [LARGE SCALE GENOMIC DNA]</scope>
    <source>
        <strain evidence="12">SH3</strain>
    </source>
</reference>
<feature type="compositionally biased region" description="Acidic residues" evidence="9">
    <location>
        <begin position="95"/>
        <end position="110"/>
    </location>
</feature>
<evidence type="ECO:0000256" key="7">
    <source>
        <dbReference type="ARBA" id="ARBA00023170"/>
    </source>
</evidence>
<dbReference type="AlphaFoldDB" id="F4Q8C6"/>
<dbReference type="EMBL" id="GL883025">
    <property type="protein sequence ID" value="EGG16026.1"/>
    <property type="molecule type" value="Genomic_DNA"/>
</dbReference>
<dbReference type="Pfam" id="PF00002">
    <property type="entry name" value="7tm_2"/>
    <property type="match status" value="1"/>
</dbReference>
<evidence type="ECO:0000256" key="3">
    <source>
        <dbReference type="ARBA" id="ARBA00022692"/>
    </source>
</evidence>
<dbReference type="RefSeq" id="XP_004352351.1">
    <property type="nucleotide sequence ID" value="XM_004352299.1"/>
</dbReference>
<dbReference type="PANTHER" id="PTHR23112:SF44">
    <property type="entry name" value="CYCLIC AMP RECEPTOR-LIKE PROTEIN G"/>
    <property type="match status" value="1"/>
</dbReference>
<feature type="transmembrane region" description="Helical" evidence="10">
    <location>
        <begin position="21"/>
        <end position="40"/>
    </location>
</feature>
<dbReference type="GO" id="GO:0004930">
    <property type="term" value="F:G protein-coupled receptor activity"/>
    <property type="evidence" value="ECO:0007669"/>
    <property type="project" value="UniProtKB-KW"/>
</dbReference>
<feature type="transmembrane region" description="Helical" evidence="10">
    <location>
        <begin position="250"/>
        <end position="275"/>
    </location>
</feature>
<dbReference type="KEGG" id="dfa:DFA_09698"/>
<dbReference type="Gene3D" id="1.20.1070.10">
    <property type="entry name" value="Rhodopsin 7-helix transmembrane proteins"/>
    <property type="match status" value="1"/>
</dbReference>
<evidence type="ECO:0000256" key="8">
    <source>
        <dbReference type="ARBA" id="ARBA00023224"/>
    </source>
</evidence>
<feature type="region of interest" description="Disordered" evidence="9">
    <location>
        <begin position="95"/>
        <end position="114"/>
    </location>
</feature>
<keyword evidence="8" id="KW-0807">Transducer</keyword>
<dbReference type="GO" id="GO:0007189">
    <property type="term" value="P:adenylate cyclase-activating G protein-coupled receptor signaling pathway"/>
    <property type="evidence" value="ECO:0007669"/>
    <property type="project" value="TreeGrafter"/>
</dbReference>
<dbReference type="InterPro" id="IPR000832">
    <property type="entry name" value="GPCR_2_secretin-like"/>
</dbReference>
<keyword evidence="12" id="KW-1185">Reference proteome</keyword>
<organism evidence="11 12">
    <name type="scientific">Cavenderia fasciculata</name>
    <name type="common">Slime mold</name>
    <name type="synonym">Dictyostelium fasciculatum</name>
    <dbReference type="NCBI Taxonomy" id="261658"/>
    <lineage>
        <taxon>Eukaryota</taxon>
        <taxon>Amoebozoa</taxon>
        <taxon>Evosea</taxon>
        <taxon>Eumycetozoa</taxon>
        <taxon>Dictyostelia</taxon>
        <taxon>Acytosteliales</taxon>
        <taxon>Cavenderiaceae</taxon>
        <taxon>Cavenderia</taxon>
    </lineage>
</organism>
<evidence type="ECO:0000256" key="5">
    <source>
        <dbReference type="ARBA" id="ARBA00023040"/>
    </source>
</evidence>
<evidence type="ECO:0000256" key="2">
    <source>
        <dbReference type="ARBA" id="ARBA00008360"/>
    </source>
</evidence>
<keyword evidence="5" id="KW-0297">G-protein coupled receptor</keyword>
<proteinExistence type="inferred from homology"/>
<feature type="compositionally biased region" description="Low complexity" evidence="9">
    <location>
        <begin position="136"/>
        <end position="186"/>
    </location>
</feature>
<evidence type="ECO:0000313" key="12">
    <source>
        <dbReference type="Proteomes" id="UP000007797"/>
    </source>
</evidence>
<dbReference type="Proteomes" id="UP000007797">
    <property type="component" value="Unassembled WGS sequence"/>
</dbReference>
<evidence type="ECO:0000256" key="1">
    <source>
        <dbReference type="ARBA" id="ARBA00004141"/>
    </source>
</evidence>
<keyword evidence="6 10" id="KW-0472">Membrane</keyword>
<keyword evidence="7 11" id="KW-0675">Receptor</keyword>
<name>F4Q8C6_CACFS</name>
<dbReference type="GO" id="GO:0005886">
    <property type="term" value="C:plasma membrane"/>
    <property type="evidence" value="ECO:0007669"/>
    <property type="project" value="TreeGrafter"/>
</dbReference>
<evidence type="ECO:0000256" key="4">
    <source>
        <dbReference type="ARBA" id="ARBA00022989"/>
    </source>
</evidence>
<evidence type="ECO:0000256" key="9">
    <source>
        <dbReference type="SAM" id="MobiDB-lite"/>
    </source>
</evidence>
<evidence type="ECO:0000256" key="10">
    <source>
        <dbReference type="SAM" id="Phobius"/>
    </source>
</evidence>
<keyword evidence="3 10" id="KW-0812">Transmembrane</keyword>
<comment type="similarity">
    <text evidence="2">Belongs to the G-protein coupled receptor 5 family.</text>
</comment>
<accession>F4Q8C6</accession>
<keyword evidence="4 10" id="KW-1133">Transmembrane helix</keyword>